<dbReference type="EMBL" id="VCLA01000017">
    <property type="protein sequence ID" value="MQS99031.1"/>
    <property type="molecule type" value="Genomic_DNA"/>
</dbReference>
<name>A0A646KA05_STRJU</name>
<keyword evidence="2" id="KW-1185">Reference proteome</keyword>
<reference evidence="1 2" key="1">
    <citation type="submission" date="2019-05" db="EMBL/GenBank/DDBJ databases">
        <title>Comparative genomics and metabolomics analyses of clavulanic acid producing Streptomyces species provides insight into specialized metabolism and evolution of beta-lactam biosynthetic gene clusters.</title>
        <authorList>
            <person name="Moore M.A."/>
            <person name="Cruz-Morales P."/>
            <person name="Barona Gomez F."/>
            <person name="Kapil T."/>
        </authorList>
    </citation>
    <scope>NUCLEOTIDE SEQUENCE [LARGE SCALE GENOMIC DNA]</scope>
    <source>
        <strain evidence="1 2">NRRL 5741</strain>
    </source>
</reference>
<dbReference type="AlphaFoldDB" id="A0A646KA05"/>
<proteinExistence type="predicted"/>
<comment type="caution">
    <text evidence="1">The sequence shown here is derived from an EMBL/GenBank/DDBJ whole genome shotgun (WGS) entry which is preliminary data.</text>
</comment>
<protein>
    <submittedName>
        <fullName evidence="1">Uncharacterized protein</fullName>
    </submittedName>
</protein>
<dbReference type="Proteomes" id="UP000419138">
    <property type="component" value="Unassembled WGS sequence"/>
</dbReference>
<organism evidence="1 2">
    <name type="scientific">Streptomyces jumonjinensis</name>
    <dbReference type="NCBI Taxonomy" id="1945"/>
    <lineage>
        <taxon>Bacteria</taxon>
        <taxon>Bacillati</taxon>
        <taxon>Actinomycetota</taxon>
        <taxon>Actinomycetes</taxon>
        <taxon>Kitasatosporales</taxon>
        <taxon>Streptomycetaceae</taxon>
        <taxon>Streptomyces</taxon>
    </lineage>
</organism>
<gene>
    <name evidence="1" type="ORF">FF041_02095</name>
</gene>
<evidence type="ECO:0000313" key="2">
    <source>
        <dbReference type="Proteomes" id="UP000419138"/>
    </source>
</evidence>
<evidence type="ECO:0000313" key="1">
    <source>
        <dbReference type="EMBL" id="MQS99031.1"/>
    </source>
</evidence>
<accession>A0A646KA05</accession>
<dbReference type="RefSeq" id="WP_153520753.1">
    <property type="nucleotide sequence ID" value="NZ_JBEPDZ010000089.1"/>
</dbReference>
<sequence length="59" mass="6541">MSGSTTGMRAVTVSCDQWIQRASASELLIYVRTGSYGTSRLVDIRPEPVRRAEVLRVRG</sequence>